<evidence type="ECO:0000256" key="1">
    <source>
        <dbReference type="SAM" id="SignalP"/>
    </source>
</evidence>
<dbReference type="OrthoDB" id="7280790at2"/>
<dbReference type="RefSeq" id="WP_057749695.1">
    <property type="nucleotide sequence ID" value="NZ_LJYG01000085.1"/>
</dbReference>
<dbReference type="Proteomes" id="UP000051936">
    <property type="component" value="Unassembled WGS sequence"/>
</dbReference>
<evidence type="ECO:0000313" key="2">
    <source>
        <dbReference type="EMBL" id="KRQ10244.1"/>
    </source>
</evidence>
<reference evidence="2 3" key="1">
    <citation type="submission" date="2015-09" db="EMBL/GenBank/DDBJ databases">
        <title>Draft Genome Sequence of Bradyrhizobium manausense Strain BR 3351T, a Novel Symbiotic Nitrogen-Fixing Alphaproteobacterium Isolated from Brazilian Amazon Rain Forest.</title>
        <authorList>
            <person name="De Araujo J.L."/>
            <person name="Zilli J.E."/>
        </authorList>
    </citation>
    <scope>NUCLEOTIDE SEQUENCE [LARGE SCALE GENOMIC DNA]</scope>
    <source>
        <strain evidence="2 3">BR3351</strain>
    </source>
</reference>
<keyword evidence="3" id="KW-1185">Reference proteome</keyword>
<protein>
    <submittedName>
        <fullName evidence="2">Uncharacterized protein</fullName>
    </submittedName>
</protein>
<name>A0A0R3DR02_9BRAD</name>
<sequence>MLSRCDLIKGAAVALLILSTQGAWAQETKMNLFKIVTVKDEIIIGLSPDELQALGGSDASAVAHALAQKGDLTVWQYNVHRGQNGEMQQAPTAKIGLLANASLRVEPYTTPYQIMPHP</sequence>
<evidence type="ECO:0000313" key="3">
    <source>
        <dbReference type="Proteomes" id="UP000051936"/>
    </source>
</evidence>
<feature type="chain" id="PRO_5006435693" evidence="1">
    <location>
        <begin position="26"/>
        <end position="118"/>
    </location>
</feature>
<gene>
    <name evidence="2" type="ORF">AOQ71_19975</name>
</gene>
<comment type="caution">
    <text evidence="2">The sequence shown here is derived from an EMBL/GenBank/DDBJ whole genome shotgun (WGS) entry which is preliminary data.</text>
</comment>
<organism evidence="2 3">
    <name type="scientific">Bradyrhizobium manausense</name>
    <dbReference type="NCBI Taxonomy" id="989370"/>
    <lineage>
        <taxon>Bacteria</taxon>
        <taxon>Pseudomonadati</taxon>
        <taxon>Pseudomonadota</taxon>
        <taxon>Alphaproteobacteria</taxon>
        <taxon>Hyphomicrobiales</taxon>
        <taxon>Nitrobacteraceae</taxon>
        <taxon>Bradyrhizobium</taxon>
    </lineage>
</organism>
<dbReference type="EMBL" id="LJYG01000085">
    <property type="protein sequence ID" value="KRQ10244.1"/>
    <property type="molecule type" value="Genomic_DNA"/>
</dbReference>
<feature type="signal peptide" evidence="1">
    <location>
        <begin position="1"/>
        <end position="25"/>
    </location>
</feature>
<proteinExistence type="predicted"/>
<keyword evidence="1" id="KW-0732">Signal</keyword>
<dbReference type="AlphaFoldDB" id="A0A0R3DR02"/>
<accession>A0A0R3DR02</accession>